<keyword evidence="1" id="KW-1133">Transmembrane helix</keyword>
<dbReference type="InParanoid" id="A0A5C3NUA7"/>
<feature type="transmembrane region" description="Helical" evidence="1">
    <location>
        <begin position="200"/>
        <end position="226"/>
    </location>
</feature>
<dbReference type="AlphaFoldDB" id="A0A5C3NUA7"/>
<reference evidence="2 3" key="1">
    <citation type="journal article" date="2019" name="Nat. Ecol. Evol.">
        <title>Megaphylogeny resolves global patterns of mushroom evolution.</title>
        <authorList>
            <person name="Varga T."/>
            <person name="Krizsan K."/>
            <person name="Foldi C."/>
            <person name="Dima B."/>
            <person name="Sanchez-Garcia M."/>
            <person name="Sanchez-Ramirez S."/>
            <person name="Szollosi G.J."/>
            <person name="Szarkandi J.G."/>
            <person name="Papp V."/>
            <person name="Albert L."/>
            <person name="Andreopoulos W."/>
            <person name="Angelini C."/>
            <person name="Antonin V."/>
            <person name="Barry K.W."/>
            <person name="Bougher N.L."/>
            <person name="Buchanan P."/>
            <person name="Buyck B."/>
            <person name="Bense V."/>
            <person name="Catcheside P."/>
            <person name="Chovatia M."/>
            <person name="Cooper J."/>
            <person name="Damon W."/>
            <person name="Desjardin D."/>
            <person name="Finy P."/>
            <person name="Geml J."/>
            <person name="Haridas S."/>
            <person name="Hughes K."/>
            <person name="Justo A."/>
            <person name="Karasinski D."/>
            <person name="Kautmanova I."/>
            <person name="Kiss B."/>
            <person name="Kocsube S."/>
            <person name="Kotiranta H."/>
            <person name="LaButti K.M."/>
            <person name="Lechner B.E."/>
            <person name="Liimatainen K."/>
            <person name="Lipzen A."/>
            <person name="Lukacs Z."/>
            <person name="Mihaltcheva S."/>
            <person name="Morgado L.N."/>
            <person name="Niskanen T."/>
            <person name="Noordeloos M.E."/>
            <person name="Ohm R.A."/>
            <person name="Ortiz-Santana B."/>
            <person name="Ovrebo C."/>
            <person name="Racz N."/>
            <person name="Riley R."/>
            <person name="Savchenko A."/>
            <person name="Shiryaev A."/>
            <person name="Soop K."/>
            <person name="Spirin V."/>
            <person name="Szebenyi C."/>
            <person name="Tomsovsky M."/>
            <person name="Tulloss R.E."/>
            <person name="Uehling J."/>
            <person name="Grigoriev I.V."/>
            <person name="Vagvolgyi C."/>
            <person name="Papp T."/>
            <person name="Martin F.M."/>
            <person name="Miettinen O."/>
            <person name="Hibbett D.S."/>
            <person name="Nagy L.G."/>
        </authorList>
    </citation>
    <scope>NUCLEOTIDE SEQUENCE [LARGE SCALE GENOMIC DNA]</scope>
    <source>
        <strain evidence="2 3">HHB13444</strain>
    </source>
</reference>
<dbReference type="Proteomes" id="UP000308197">
    <property type="component" value="Unassembled WGS sequence"/>
</dbReference>
<sequence length="234" mass="25244">LSTAPAPVSREGSPVALVHARVPAPAQTTVLGASPSAPEVLLAGSTRLPSTIEASYTGPPGWAARSDDHAAVSNKTNIVITTTASYIMRVLGLRVSLAMPDHFAHSRDDDVVLREEELRAVYMKALVWFIERECLDGGSCHVVFVGGVDADCPDSVPAIPLDSLREMADQLPIDYRDAVSTADFEAFMFHAGAFYVEPHAWMWAFLVGLLMIVGAVTLVLTVRFLFTPSLFDTM</sequence>
<keyword evidence="1" id="KW-0472">Membrane</keyword>
<keyword evidence="3" id="KW-1185">Reference proteome</keyword>
<evidence type="ECO:0000313" key="3">
    <source>
        <dbReference type="Proteomes" id="UP000308197"/>
    </source>
</evidence>
<evidence type="ECO:0000256" key="1">
    <source>
        <dbReference type="SAM" id="Phobius"/>
    </source>
</evidence>
<proteinExistence type="predicted"/>
<dbReference type="EMBL" id="ML211787">
    <property type="protein sequence ID" value="TFK80379.1"/>
    <property type="molecule type" value="Genomic_DNA"/>
</dbReference>
<evidence type="ECO:0000313" key="2">
    <source>
        <dbReference type="EMBL" id="TFK80379.1"/>
    </source>
</evidence>
<organism evidence="2 3">
    <name type="scientific">Polyporus arcularius HHB13444</name>
    <dbReference type="NCBI Taxonomy" id="1314778"/>
    <lineage>
        <taxon>Eukaryota</taxon>
        <taxon>Fungi</taxon>
        <taxon>Dikarya</taxon>
        <taxon>Basidiomycota</taxon>
        <taxon>Agaricomycotina</taxon>
        <taxon>Agaricomycetes</taxon>
        <taxon>Polyporales</taxon>
        <taxon>Polyporaceae</taxon>
        <taxon>Polyporus</taxon>
    </lineage>
</organism>
<name>A0A5C3NUA7_9APHY</name>
<protein>
    <submittedName>
        <fullName evidence="2">Uncharacterized protein</fullName>
    </submittedName>
</protein>
<feature type="non-terminal residue" evidence="2">
    <location>
        <position position="1"/>
    </location>
</feature>
<keyword evidence="1" id="KW-0812">Transmembrane</keyword>
<gene>
    <name evidence="2" type="ORF">K466DRAFT_605393</name>
</gene>
<accession>A0A5C3NUA7</accession>